<dbReference type="AlphaFoldDB" id="A0A7M5XGP7"/>
<proteinExistence type="predicted"/>
<dbReference type="GeneID" id="136808918"/>
<feature type="compositionally biased region" description="Low complexity" evidence="1">
    <location>
        <begin position="298"/>
        <end position="324"/>
    </location>
</feature>
<evidence type="ECO:0000256" key="1">
    <source>
        <dbReference type="SAM" id="MobiDB-lite"/>
    </source>
</evidence>
<feature type="region of interest" description="Disordered" evidence="1">
    <location>
        <begin position="298"/>
        <end position="339"/>
    </location>
</feature>
<evidence type="ECO:0000313" key="3">
    <source>
        <dbReference type="Proteomes" id="UP000594262"/>
    </source>
</evidence>
<name>A0A7M5XGP7_9CNID</name>
<protein>
    <submittedName>
        <fullName evidence="2">Uncharacterized protein</fullName>
    </submittedName>
</protein>
<dbReference type="EnsemblMetazoa" id="CLYHEMT023231.1">
    <property type="protein sequence ID" value="CLYHEMP023231.1"/>
    <property type="gene ID" value="CLYHEMG023231"/>
</dbReference>
<dbReference type="Proteomes" id="UP000594262">
    <property type="component" value="Unplaced"/>
</dbReference>
<evidence type="ECO:0000313" key="2">
    <source>
        <dbReference type="EnsemblMetazoa" id="CLYHEMP023231.1"/>
    </source>
</evidence>
<accession>A0A7M5XGP7</accession>
<dbReference type="RefSeq" id="XP_066921583.1">
    <property type="nucleotide sequence ID" value="XM_067065482.1"/>
</dbReference>
<dbReference type="OrthoDB" id="5945807at2759"/>
<keyword evidence="3" id="KW-1185">Reference proteome</keyword>
<reference evidence="2" key="1">
    <citation type="submission" date="2021-01" db="UniProtKB">
        <authorList>
            <consortium name="EnsemblMetazoa"/>
        </authorList>
    </citation>
    <scope>IDENTIFICATION</scope>
</reference>
<sequence length="339" mass="38528">MKKRVMAGAPGPTTSAEVLISLYNKAQFVSNQPEGWIVDQGSGKLRCFNDAVNVMVHSAEKRIMGQKTFIEIRTQADLDAFMHQIRSKPLLTTALCSKPYSVNRDRYQNESANVEDTQHTEEYVAMVNTAHPQISQMFQEAYDKTSQLLREDKKFRVTISLSESIKTWFINNVRMPNQTDSVTYATHCDLYLVNGVEEPTFFDRCCACEVITQKCFWCVCFPLFLLCFVPFHIYKKCVLGVVESSIKRVQPVIYHNAVFQNGFNIMSLLWPPGTSFTTVVSTSYYPPGVVQQQPGMYQQQPAGYQQQPAGYQQQPAGYQQSAGYHQPQYQGNAPPPYQQ</sequence>
<organism evidence="2 3">
    <name type="scientific">Clytia hemisphaerica</name>
    <dbReference type="NCBI Taxonomy" id="252671"/>
    <lineage>
        <taxon>Eukaryota</taxon>
        <taxon>Metazoa</taxon>
        <taxon>Cnidaria</taxon>
        <taxon>Hydrozoa</taxon>
        <taxon>Hydroidolina</taxon>
        <taxon>Leptothecata</taxon>
        <taxon>Obeliida</taxon>
        <taxon>Clytiidae</taxon>
        <taxon>Clytia</taxon>
    </lineage>
</organism>